<accession>A0ABY6A2N5</accession>
<protein>
    <recommendedName>
        <fullName evidence="3">Phage tail protein</fullName>
    </recommendedName>
</protein>
<proteinExistence type="predicted"/>
<reference evidence="1" key="1">
    <citation type="submission" date="2022-09" db="EMBL/GenBank/DDBJ databases">
        <title>Bacterial diversity in gut of crayfish and pufferfish.</title>
        <authorList>
            <person name="Huang Y."/>
        </authorList>
    </citation>
    <scope>NUCLEOTIDE SEQUENCE</scope>
    <source>
        <strain evidence="1">PR12</strain>
    </source>
</reference>
<gene>
    <name evidence="1" type="ORF">N4T19_03315</name>
</gene>
<evidence type="ECO:0000313" key="2">
    <source>
        <dbReference type="Proteomes" id="UP001058290"/>
    </source>
</evidence>
<sequence>MTTPLKAIAAGGNSAELREWVAGDFLPVALGGTGGTTAAAARSNLGLGSAAVAAIVGTVSQSGGVPTGAIIQRGSNANGEFVRYADGAQICRLRFGQVSALAINSVASGLYVSLREWTFPAAFVDYPTLCSACEGTPSDPWPPSLILVSSDLLPTRGSVFVYHASASTTIKVGSTFNMTAIGRWF</sequence>
<dbReference type="RefSeq" id="WP_260719471.1">
    <property type="nucleotide sequence ID" value="NZ_CP104377.1"/>
</dbReference>
<organism evidence="1 2">
    <name type="scientific">Comamonas squillarum</name>
    <dbReference type="NCBI Taxonomy" id="2977320"/>
    <lineage>
        <taxon>Bacteria</taxon>
        <taxon>Pseudomonadati</taxon>
        <taxon>Pseudomonadota</taxon>
        <taxon>Betaproteobacteria</taxon>
        <taxon>Burkholderiales</taxon>
        <taxon>Comamonadaceae</taxon>
        <taxon>Comamonas</taxon>
    </lineage>
</organism>
<dbReference type="Proteomes" id="UP001058290">
    <property type="component" value="Chromosome"/>
</dbReference>
<evidence type="ECO:0008006" key="3">
    <source>
        <dbReference type="Google" id="ProtNLM"/>
    </source>
</evidence>
<keyword evidence="2" id="KW-1185">Reference proteome</keyword>
<dbReference type="EMBL" id="CP104377">
    <property type="protein sequence ID" value="UXC19170.1"/>
    <property type="molecule type" value="Genomic_DNA"/>
</dbReference>
<evidence type="ECO:0000313" key="1">
    <source>
        <dbReference type="EMBL" id="UXC19170.1"/>
    </source>
</evidence>
<name>A0ABY6A2N5_9BURK</name>